<protein>
    <submittedName>
        <fullName evidence="1">Uncharacterized protein</fullName>
    </submittedName>
</protein>
<evidence type="ECO:0000313" key="1">
    <source>
        <dbReference type="EMBL" id="AUZ47318.1"/>
    </source>
</evidence>
<proteinExistence type="predicted"/>
<dbReference type="AlphaFoldDB" id="A0A2L0RZ77"/>
<dbReference type="KEGG" id="poi:BOP93_17550"/>
<reference evidence="1 2" key="1">
    <citation type="journal article" date="2018" name="Front. Microbiol.">
        <title>Pseudomonas orientalis F9: A Potent Antagonist against Phytopathogens with Phytotoxic Effect in the Apple Flower.</title>
        <authorList>
            <person name="Zengerer V."/>
            <person name="Schmid M."/>
            <person name="Bieri M."/>
            <person name="Muller D.C."/>
            <person name="Remus-Emsermann M.N.P."/>
            <person name="Ahrens C.H."/>
            <person name="Pelludat C."/>
        </authorList>
    </citation>
    <scope>NUCLEOTIDE SEQUENCE [LARGE SCALE GENOMIC DNA]</scope>
    <source>
        <strain evidence="1 2">F9</strain>
    </source>
</reference>
<organism evidence="1 2">
    <name type="scientific">Pseudomonas orientalis</name>
    <dbReference type="NCBI Taxonomy" id="76758"/>
    <lineage>
        <taxon>Bacteria</taxon>
        <taxon>Pseudomonadati</taxon>
        <taxon>Pseudomonadota</taxon>
        <taxon>Gammaproteobacteria</taxon>
        <taxon>Pseudomonadales</taxon>
        <taxon>Pseudomonadaceae</taxon>
        <taxon>Pseudomonas</taxon>
    </lineage>
</organism>
<dbReference type="EMBL" id="CP018049">
    <property type="protein sequence ID" value="AUZ47318.1"/>
    <property type="molecule type" value="Genomic_DNA"/>
</dbReference>
<dbReference type="RefSeq" id="WP_104503923.1">
    <property type="nucleotide sequence ID" value="NZ_CP018049.1"/>
</dbReference>
<gene>
    <name evidence="1" type="ORF">BOP93_17550</name>
</gene>
<dbReference type="Proteomes" id="UP000239888">
    <property type="component" value="Chromosome"/>
</dbReference>
<accession>A0A2L0RZ77</accession>
<name>A0A2L0RZ77_9PSED</name>
<evidence type="ECO:0000313" key="2">
    <source>
        <dbReference type="Proteomes" id="UP000239888"/>
    </source>
</evidence>
<sequence length="653" mass="72596">MNRIPFQKHDRSKFKDIAKSLFRGLGSIDPKKPFRDRDLEAKTQNPDSLRELFAKCLDYDDTHDLTTCAGKYPFPPPGTITRADIQLSVALGFSKLTKVSLLEAWERAGRAGLHRLSIDESSVEHQRGKQLEARLGQVTDAPEPPASTNVRWHTEQQRFFNNGAPSFELAVQPSGHAFHWPSFINLYNAIRDSKLHRSIVDPNEQFPVGSDEALDSFLSKQLIPQSWIPLEVYVKSGLEILDHEVIWIFVESGECIGRAIRHKTHGGVLPRLYLTDAEVAEGISDVITGRYIQRGSSRDIPYIANPKGNTPVFTLKPGASQPVGAINDPLKQPQVQTSDLMLIPRLLASGLGYQKVVGAPSVQWALDGEPVRKNADNPSSLETTYYDTTRWLSENDMPELFPDYRADPNAGRKDFFADFREAPNRVFLPPKSIDFQKRAFSILDRKKKAAESLLQNAGKSGEFLAACKAELSSVEMEKLGGVLLEASGNSALIQNADNVAALIAQRFPELSYYGPLAISGAIFTHSLGEAFDDIYLDTLQLSDILAGLVMLHAGYQTPAPFPFFPRLPFTVAVSEWLSGVTDLNDIHQVATRLKGFVEALQTQKERINNIQAALERDKSLRRKALDHGYAYVGQVMPRAKPRSVTQMLGALDH</sequence>